<evidence type="ECO:0000313" key="1">
    <source>
        <dbReference type="EMBL" id="SQB99164.1"/>
    </source>
</evidence>
<gene>
    <name evidence="1" type="ORF">NCTC13102_01614</name>
</gene>
<sequence>MFTAVEKLLALLLVILFIVSIAIAFIPDGFLHLI</sequence>
<protein>
    <submittedName>
        <fullName evidence="1">Uncharacterized protein</fullName>
    </submittedName>
</protein>
<evidence type="ECO:0000313" key="2">
    <source>
        <dbReference type="Proteomes" id="UP000250166"/>
    </source>
</evidence>
<accession>A0A2X3BHF6</accession>
<reference evidence="1 2" key="1">
    <citation type="submission" date="2018-06" db="EMBL/GenBank/DDBJ databases">
        <authorList>
            <consortium name="Pathogen Informatics"/>
            <person name="Doyle S."/>
        </authorList>
    </citation>
    <scope>NUCLEOTIDE SEQUENCE [LARGE SCALE GENOMIC DNA]</scope>
    <source>
        <strain evidence="1 2">NCTC13102</strain>
    </source>
</reference>
<proteinExistence type="predicted"/>
<dbReference type="Proteomes" id="UP000250166">
    <property type="component" value="Unassembled WGS sequence"/>
</dbReference>
<dbReference type="EMBL" id="UAWL01000006">
    <property type="protein sequence ID" value="SQB99164.1"/>
    <property type="molecule type" value="Genomic_DNA"/>
</dbReference>
<organism evidence="1 2">
    <name type="scientific">Helicobacter fennelliae</name>
    <dbReference type="NCBI Taxonomy" id="215"/>
    <lineage>
        <taxon>Bacteria</taxon>
        <taxon>Pseudomonadati</taxon>
        <taxon>Campylobacterota</taxon>
        <taxon>Epsilonproteobacteria</taxon>
        <taxon>Campylobacterales</taxon>
        <taxon>Helicobacteraceae</taxon>
        <taxon>Helicobacter</taxon>
    </lineage>
</organism>
<name>A0A2X3BHF6_9HELI</name>
<dbReference type="AlphaFoldDB" id="A0A2X3BHF6"/>